<protein>
    <submittedName>
        <fullName evidence="2">Phospholipid transport system substrate-binding protein</fullName>
    </submittedName>
</protein>
<evidence type="ECO:0000313" key="3">
    <source>
        <dbReference type="Proteomes" id="UP000199502"/>
    </source>
</evidence>
<dbReference type="PROSITE" id="PS51318">
    <property type="entry name" value="TAT"/>
    <property type="match status" value="1"/>
</dbReference>
<dbReference type="Proteomes" id="UP000199502">
    <property type="component" value="Unassembled WGS sequence"/>
</dbReference>
<dbReference type="Pfam" id="PF05494">
    <property type="entry name" value="MlaC"/>
    <property type="match status" value="1"/>
</dbReference>
<dbReference type="Gene3D" id="3.10.450.710">
    <property type="entry name" value="Tgt2/MlaC"/>
    <property type="match status" value="1"/>
</dbReference>
<evidence type="ECO:0000313" key="2">
    <source>
        <dbReference type="EMBL" id="SCY49038.1"/>
    </source>
</evidence>
<dbReference type="RefSeq" id="WP_090742468.1">
    <property type="nucleotide sequence ID" value="NZ_FMVT01000005.1"/>
</dbReference>
<keyword evidence="1" id="KW-0732">Signal</keyword>
<feature type="chain" id="PRO_5011534201" evidence="1">
    <location>
        <begin position="44"/>
        <end position="215"/>
    </location>
</feature>
<organism evidence="2 3">
    <name type="scientific">Paracoccus tibetensis</name>
    <dbReference type="NCBI Taxonomy" id="336292"/>
    <lineage>
        <taxon>Bacteria</taxon>
        <taxon>Pseudomonadati</taxon>
        <taxon>Pseudomonadota</taxon>
        <taxon>Alphaproteobacteria</taxon>
        <taxon>Rhodobacterales</taxon>
        <taxon>Paracoccaceae</taxon>
        <taxon>Paracoccus</taxon>
    </lineage>
</organism>
<dbReference type="AlphaFoldDB" id="A0A1G5GEB1"/>
<keyword evidence="3" id="KW-1185">Reference proteome</keyword>
<dbReference type="PANTHER" id="PTHR36573">
    <property type="entry name" value="INTERMEMBRANE PHOSPHOLIPID TRANSPORT SYSTEM BINDING PROTEIN MLAC"/>
    <property type="match status" value="1"/>
</dbReference>
<dbReference type="STRING" id="336292.SAMN05660710_01700"/>
<accession>A0A1G5GEB1</accession>
<dbReference type="OrthoDB" id="7839352at2"/>
<evidence type="ECO:0000256" key="1">
    <source>
        <dbReference type="SAM" id="SignalP"/>
    </source>
</evidence>
<feature type="signal peptide" evidence="1">
    <location>
        <begin position="1"/>
        <end position="43"/>
    </location>
</feature>
<reference evidence="2 3" key="1">
    <citation type="submission" date="2016-10" db="EMBL/GenBank/DDBJ databases">
        <authorList>
            <person name="de Groot N.N."/>
        </authorList>
    </citation>
    <scope>NUCLEOTIDE SEQUENCE [LARGE SCALE GENOMIC DNA]</scope>
    <source>
        <strain evidence="2 3">CGMCC 1.8925</strain>
    </source>
</reference>
<gene>
    <name evidence="2" type="ORF">SAMN05660710_01700</name>
</gene>
<name>A0A1G5GEB1_9RHOB</name>
<dbReference type="InterPro" id="IPR008869">
    <property type="entry name" value="MlaC/ttg2D"/>
</dbReference>
<dbReference type="InterPro" id="IPR006311">
    <property type="entry name" value="TAT_signal"/>
</dbReference>
<dbReference type="InterPro" id="IPR042245">
    <property type="entry name" value="Tgt2/MlaC_sf"/>
</dbReference>
<sequence length="215" mass="23247">MYSTPTRTSLRSSTPTRIDRRAFLALAGGAALAALLPPAPAFALTADQATAHIQRAVDEVYAVINSGNQSAQIYQQFEAILARYADMDVIARTVLGPAARQTPAAELASYTQALQGYIGRKYGRRFREFVGSRVTVTGARPLKSFYAVTSVAQLQGRSPIDVEWHVSDRSGDVRFFNLIIEGINMIASERAEIAAMLAQRRGSVAALTADLRQAG</sequence>
<dbReference type="PANTHER" id="PTHR36573:SF1">
    <property type="entry name" value="INTERMEMBRANE PHOSPHOLIPID TRANSPORT SYSTEM BINDING PROTEIN MLAC"/>
    <property type="match status" value="1"/>
</dbReference>
<dbReference type="EMBL" id="FMVT01000005">
    <property type="protein sequence ID" value="SCY49038.1"/>
    <property type="molecule type" value="Genomic_DNA"/>
</dbReference>
<proteinExistence type="predicted"/>